<evidence type="ECO:0000313" key="3">
    <source>
        <dbReference type="Proteomes" id="UP000254235"/>
    </source>
</evidence>
<dbReference type="AlphaFoldDB" id="A0A379F1E0"/>
<dbReference type="Pfam" id="PF24832">
    <property type="entry name" value="DUF7716"/>
    <property type="match status" value="1"/>
</dbReference>
<accession>A0A379F1E0</accession>
<sequence length="117" mass="13868">MQELNLQVPYQLNMILEIISKEVKENGFTDEDYCLYAHKKTLTPELICYLDLYPTVSDDDKDIYPDFIIKENLSLLYYGEQFEDVLLNVLEQKDNPTIEDYISALDYYSKNDTFKEL</sequence>
<protein>
    <recommendedName>
        <fullName evidence="1">DUF7716 domain-containing protein</fullName>
    </recommendedName>
</protein>
<evidence type="ECO:0000259" key="1">
    <source>
        <dbReference type="Pfam" id="PF24832"/>
    </source>
</evidence>
<dbReference type="OrthoDB" id="2082227at2"/>
<name>A0A379F1E0_9BACT</name>
<dbReference type="InterPro" id="IPR056133">
    <property type="entry name" value="DUF7716"/>
</dbReference>
<gene>
    <name evidence="2" type="ORF">NCTC13043_01056</name>
</gene>
<dbReference type="Proteomes" id="UP000254235">
    <property type="component" value="Unassembled WGS sequence"/>
</dbReference>
<dbReference type="GeneID" id="78570753"/>
<dbReference type="EMBL" id="UGTP01000001">
    <property type="protein sequence ID" value="SUC12451.1"/>
    <property type="molecule type" value="Genomic_DNA"/>
</dbReference>
<evidence type="ECO:0000313" key="2">
    <source>
        <dbReference type="EMBL" id="SUC12451.1"/>
    </source>
</evidence>
<feature type="domain" description="DUF7716" evidence="1">
    <location>
        <begin position="30"/>
        <end position="114"/>
    </location>
</feature>
<dbReference type="RefSeq" id="WP_147278667.1">
    <property type="nucleotide sequence ID" value="NZ_JABZTW010000012.1"/>
</dbReference>
<organism evidence="2 3">
    <name type="scientific">Prevotella pallens</name>
    <dbReference type="NCBI Taxonomy" id="60133"/>
    <lineage>
        <taxon>Bacteria</taxon>
        <taxon>Pseudomonadati</taxon>
        <taxon>Bacteroidota</taxon>
        <taxon>Bacteroidia</taxon>
        <taxon>Bacteroidales</taxon>
        <taxon>Prevotellaceae</taxon>
        <taxon>Prevotella</taxon>
    </lineage>
</organism>
<proteinExistence type="predicted"/>
<reference evidence="2 3" key="1">
    <citation type="submission" date="2018-06" db="EMBL/GenBank/DDBJ databases">
        <authorList>
            <consortium name="Pathogen Informatics"/>
            <person name="Doyle S."/>
        </authorList>
    </citation>
    <scope>NUCLEOTIDE SEQUENCE [LARGE SCALE GENOMIC DNA]</scope>
    <source>
        <strain evidence="2 3">NCTC13043</strain>
    </source>
</reference>